<sequence>MAEGPTELGCSSLAMTTWALTSSRPAPPPTTSTARPCPSELARSLLAPTWSAKWTTSSIAA</sequence>
<name>A0A0E9WJY5_ANGAN</name>
<reference evidence="1" key="2">
    <citation type="journal article" date="2015" name="Fish Shellfish Immunol.">
        <title>Early steps in the European eel (Anguilla anguilla)-Vibrio vulnificus interaction in the gills: Role of the RtxA13 toxin.</title>
        <authorList>
            <person name="Callol A."/>
            <person name="Pajuelo D."/>
            <person name="Ebbesson L."/>
            <person name="Teles M."/>
            <person name="MacKenzie S."/>
            <person name="Amaro C."/>
        </authorList>
    </citation>
    <scope>NUCLEOTIDE SEQUENCE</scope>
</reference>
<accession>A0A0E9WJY5</accession>
<dbReference type="AlphaFoldDB" id="A0A0E9WJY5"/>
<evidence type="ECO:0000313" key="1">
    <source>
        <dbReference type="EMBL" id="JAH89768.1"/>
    </source>
</evidence>
<dbReference type="EMBL" id="GBXM01018809">
    <property type="protein sequence ID" value="JAH89768.1"/>
    <property type="molecule type" value="Transcribed_RNA"/>
</dbReference>
<protein>
    <submittedName>
        <fullName evidence="1">Uncharacterized protein</fullName>
    </submittedName>
</protein>
<reference evidence="1" key="1">
    <citation type="submission" date="2014-11" db="EMBL/GenBank/DDBJ databases">
        <authorList>
            <person name="Amaro Gonzalez C."/>
        </authorList>
    </citation>
    <scope>NUCLEOTIDE SEQUENCE</scope>
</reference>
<organism evidence="1">
    <name type="scientific">Anguilla anguilla</name>
    <name type="common">European freshwater eel</name>
    <name type="synonym">Muraena anguilla</name>
    <dbReference type="NCBI Taxonomy" id="7936"/>
    <lineage>
        <taxon>Eukaryota</taxon>
        <taxon>Metazoa</taxon>
        <taxon>Chordata</taxon>
        <taxon>Craniata</taxon>
        <taxon>Vertebrata</taxon>
        <taxon>Euteleostomi</taxon>
        <taxon>Actinopterygii</taxon>
        <taxon>Neopterygii</taxon>
        <taxon>Teleostei</taxon>
        <taxon>Anguilliformes</taxon>
        <taxon>Anguillidae</taxon>
        <taxon>Anguilla</taxon>
    </lineage>
</organism>
<proteinExistence type="predicted"/>